<feature type="region of interest" description="Disordered" evidence="1">
    <location>
        <begin position="29"/>
        <end position="50"/>
    </location>
</feature>
<proteinExistence type="predicted"/>
<accession>A0A239DM50</accession>
<reference evidence="2 3" key="1">
    <citation type="submission" date="2017-06" db="EMBL/GenBank/DDBJ databases">
        <authorList>
            <person name="Kim H.J."/>
            <person name="Triplett B.A."/>
        </authorList>
    </citation>
    <scope>NUCLEOTIDE SEQUENCE [LARGE SCALE GENOMIC DNA]</scope>
    <source>
        <strain evidence="2 3">DSM 44715</strain>
    </source>
</reference>
<evidence type="ECO:0000313" key="2">
    <source>
        <dbReference type="EMBL" id="SNS32882.1"/>
    </source>
</evidence>
<evidence type="ECO:0000256" key="1">
    <source>
        <dbReference type="SAM" id="MobiDB-lite"/>
    </source>
</evidence>
<sequence length="50" mass="5653">MLARLRAGGGTGPDPRFREVLRERLVTAAGDRDEECRNRRREEGRGEAVD</sequence>
<dbReference type="Proteomes" id="UP000198318">
    <property type="component" value="Unassembled WGS sequence"/>
</dbReference>
<organism evidence="2 3">
    <name type="scientific">Actinomadura meyerae</name>
    <dbReference type="NCBI Taxonomy" id="240840"/>
    <lineage>
        <taxon>Bacteria</taxon>
        <taxon>Bacillati</taxon>
        <taxon>Actinomycetota</taxon>
        <taxon>Actinomycetes</taxon>
        <taxon>Streptosporangiales</taxon>
        <taxon>Thermomonosporaceae</taxon>
        <taxon>Actinomadura</taxon>
    </lineage>
</organism>
<gene>
    <name evidence="2" type="ORF">SAMN05443665_1002355</name>
</gene>
<dbReference type="AlphaFoldDB" id="A0A239DM50"/>
<keyword evidence="3" id="KW-1185">Reference proteome</keyword>
<protein>
    <submittedName>
        <fullName evidence="2">Uncharacterized protein</fullName>
    </submittedName>
</protein>
<evidence type="ECO:0000313" key="3">
    <source>
        <dbReference type="Proteomes" id="UP000198318"/>
    </source>
</evidence>
<dbReference type="EMBL" id="FZOR01000002">
    <property type="protein sequence ID" value="SNS32882.1"/>
    <property type="molecule type" value="Genomic_DNA"/>
</dbReference>
<name>A0A239DM50_9ACTN</name>